<gene>
    <name evidence="1" type="ORF">UV20_C0002G0085</name>
</gene>
<protein>
    <submittedName>
        <fullName evidence="1">NIF3 (NGG1p interacting factor 3)-like protein</fullName>
    </submittedName>
</protein>
<evidence type="ECO:0000313" key="1">
    <source>
        <dbReference type="EMBL" id="KKS57296.1"/>
    </source>
</evidence>
<sequence>MTIQQIYNLALQLGLKTDLRGEKGVKKYLAKIKKYYESLSAEEKKYFDETKLQDPYADSSIHLADSPKLEVRSVLAGIDIDVGEVLLAANLQERGEKIDLILGHHPIGKSYAELSEVMDLLVDSFVEVGVPVHVAENLIHDRMIEVSRGVHPINHYQAIDAAKLLKVNLMNTHTLTDNLVQKFIKDFLKKKAPETVGETLKALMEIPEYQIAKHQGAGPKITSGRPENRLGKFMIEMTGGTNPSEKIYQEVSKAGISTVISMHMNDKGFNEARGSFLNLIFAGHMASDSLGMNLFLDELEKKGIKILPCSGLIRVSRVKK</sequence>
<comment type="caution">
    <text evidence="1">The sequence shown here is derived from an EMBL/GenBank/DDBJ whole genome shotgun (WGS) entry which is preliminary data.</text>
</comment>
<evidence type="ECO:0000313" key="2">
    <source>
        <dbReference type="Proteomes" id="UP000034837"/>
    </source>
</evidence>
<dbReference type="PATRIC" id="fig|1619039.3.peg.377"/>
<dbReference type="AlphaFoldDB" id="A0A0G1CFE2"/>
<dbReference type="EMBL" id="LCDO01000002">
    <property type="protein sequence ID" value="KKS57296.1"/>
    <property type="molecule type" value="Genomic_DNA"/>
</dbReference>
<organism evidence="1 2">
    <name type="scientific">Candidatus Magasanikbacteria bacterium GW2011_GWA2_42_32</name>
    <dbReference type="NCBI Taxonomy" id="1619039"/>
    <lineage>
        <taxon>Bacteria</taxon>
        <taxon>Candidatus Magasanikiibacteriota</taxon>
    </lineage>
</organism>
<accession>A0A0G1CFE2</accession>
<proteinExistence type="predicted"/>
<name>A0A0G1CFE2_9BACT</name>
<reference evidence="1 2" key="1">
    <citation type="journal article" date="2015" name="Nature">
        <title>rRNA introns, odd ribosomes, and small enigmatic genomes across a large radiation of phyla.</title>
        <authorList>
            <person name="Brown C.T."/>
            <person name="Hug L.A."/>
            <person name="Thomas B.C."/>
            <person name="Sharon I."/>
            <person name="Castelle C.J."/>
            <person name="Singh A."/>
            <person name="Wilkins M.J."/>
            <person name="Williams K.H."/>
            <person name="Banfield J.F."/>
        </authorList>
    </citation>
    <scope>NUCLEOTIDE SEQUENCE [LARGE SCALE GENOMIC DNA]</scope>
</reference>
<dbReference type="Proteomes" id="UP000034837">
    <property type="component" value="Unassembled WGS sequence"/>
</dbReference>